<gene>
    <name evidence="2" type="primary">ORF146148</name>
</gene>
<dbReference type="AlphaFoldDB" id="A0A0B7AW77"/>
<name>A0A0B7AW77_9EUPU</name>
<evidence type="ECO:0000256" key="1">
    <source>
        <dbReference type="SAM" id="Phobius"/>
    </source>
</evidence>
<protein>
    <submittedName>
        <fullName evidence="2">Uncharacterized protein</fullName>
    </submittedName>
</protein>
<keyword evidence="1" id="KW-0472">Membrane</keyword>
<organism evidence="2">
    <name type="scientific">Arion vulgaris</name>
    <dbReference type="NCBI Taxonomy" id="1028688"/>
    <lineage>
        <taxon>Eukaryota</taxon>
        <taxon>Metazoa</taxon>
        <taxon>Spiralia</taxon>
        <taxon>Lophotrochozoa</taxon>
        <taxon>Mollusca</taxon>
        <taxon>Gastropoda</taxon>
        <taxon>Heterobranchia</taxon>
        <taxon>Euthyneura</taxon>
        <taxon>Panpulmonata</taxon>
        <taxon>Eupulmonata</taxon>
        <taxon>Stylommatophora</taxon>
        <taxon>Helicina</taxon>
        <taxon>Arionoidea</taxon>
        <taxon>Arionidae</taxon>
        <taxon>Arion</taxon>
    </lineage>
</organism>
<keyword evidence="1" id="KW-0812">Transmembrane</keyword>
<sequence>LSEVSRRGHTGECNRMSSMTSQHELVVPTIVSVNTAVGGCGDNDGADEVTETMIIGVTKTGVIRKRSFKRKLTEEEKSKRAYGSDKAEYAKIAEHVMAERIFSGTIEGLRERLKMLEYMRTDCMDMVVQWRKRREDMLQARRRKDVDIVIALIISAVLCFGFCWLIKAFIW</sequence>
<proteinExistence type="predicted"/>
<keyword evidence="1" id="KW-1133">Transmembrane helix</keyword>
<feature type="non-terminal residue" evidence="2">
    <location>
        <position position="1"/>
    </location>
</feature>
<reference evidence="2" key="1">
    <citation type="submission" date="2014-12" db="EMBL/GenBank/DDBJ databases">
        <title>Insight into the proteome of Arion vulgaris.</title>
        <authorList>
            <person name="Aradska J."/>
            <person name="Bulat T."/>
            <person name="Smidak R."/>
            <person name="Sarate P."/>
            <person name="Gangsoo J."/>
            <person name="Sialana F."/>
            <person name="Bilban M."/>
            <person name="Lubec G."/>
        </authorList>
    </citation>
    <scope>NUCLEOTIDE SEQUENCE</scope>
    <source>
        <tissue evidence="2">Skin</tissue>
    </source>
</reference>
<feature type="transmembrane region" description="Helical" evidence="1">
    <location>
        <begin position="148"/>
        <end position="170"/>
    </location>
</feature>
<accession>A0A0B7AW77</accession>
<dbReference type="EMBL" id="HACG01038213">
    <property type="protein sequence ID" value="CEK85078.1"/>
    <property type="molecule type" value="Transcribed_RNA"/>
</dbReference>
<evidence type="ECO:0000313" key="2">
    <source>
        <dbReference type="EMBL" id="CEK85078.1"/>
    </source>
</evidence>